<dbReference type="Proteomes" id="UP001549307">
    <property type="component" value="Unassembled WGS sequence"/>
</dbReference>
<dbReference type="PANTHER" id="PTHR37418:SF2">
    <property type="entry name" value="3-KETO-5-AMINOHEXANOATE CLEAVAGE ENZYME"/>
    <property type="match status" value="1"/>
</dbReference>
<keyword evidence="4" id="KW-0862">Zinc</keyword>
<organism evidence="5 6">
    <name type="scientific">Arthrobacter bambusae</name>
    <dbReference type="NCBI Taxonomy" id="1338426"/>
    <lineage>
        <taxon>Bacteria</taxon>
        <taxon>Bacillati</taxon>
        <taxon>Actinomycetota</taxon>
        <taxon>Actinomycetes</taxon>
        <taxon>Micrococcales</taxon>
        <taxon>Micrococcaceae</taxon>
        <taxon>Arthrobacter</taxon>
    </lineage>
</organism>
<accession>A0ABV2P1H7</accession>
<dbReference type="EC" id="2.3.1.247" evidence="5"/>
<dbReference type="InterPro" id="IPR013785">
    <property type="entry name" value="Aldolase_TIM"/>
</dbReference>
<evidence type="ECO:0000256" key="1">
    <source>
        <dbReference type="ARBA" id="ARBA00001947"/>
    </source>
</evidence>
<dbReference type="EMBL" id="JBEPSN010000001">
    <property type="protein sequence ID" value="MET4538422.1"/>
    <property type="molecule type" value="Genomic_DNA"/>
</dbReference>
<evidence type="ECO:0000256" key="2">
    <source>
        <dbReference type="ARBA" id="ARBA00022679"/>
    </source>
</evidence>
<gene>
    <name evidence="5" type="ORF">ABIE37_000177</name>
</gene>
<evidence type="ECO:0000256" key="4">
    <source>
        <dbReference type="ARBA" id="ARBA00022833"/>
    </source>
</evidence>
<sequence>MAHVTFAQTKPRKVILTIAPTGGMATKDENPNLPVDPQEIADDIAACVEAGASAAAIHARRPGDFEATCNPDVYARINELTRNNSDVVINNSTGGGVTGDMIKVYDTGELRIDFTERMKGLEAPLVEMATFDAETFVINGRGRELLCKTSPAECDEMAARMGELGIKPEWEVMSPAHILQDCKRLIDSGFDTQPYWINVVLGLDRPFQGAMPYTPRALHQMVEELPAGSELCVSAIGPSQLPAIAHAVLLGGHVRVGLEDNLYYKRGELASNVQLVERAARIIRELGCETATPTEARDILGLRQLSTDSSQTVKDPA</sequence>
<evidence type="ECO:0000313" key="5">
    <source>
        <dbReference type="EMBL" id="MET4538422.1"/>
    </source>
</evidence>
<protein>
    <submittedName>
        <fullName evidence="5">3-keto-5-aminohexanoate cleavage enzyme</fullName>
        <ecNumber evidence="5">2.3.1.247</ecNumber>
    </submittedName>
</protein>
<name>A0ABV2P1H7_9MICC</name>
<keyword evidence="5" id="KW-0012">Acyltransferase</keyword>
<reference evidence="5 6" key="1">
    <citation type="submission" date="2024-06" db="EMBL/GenBank/DDBJ databases">
        <title>Sorghum-associated microbial communities from plants grown in Nebraska, USA.</title>
        <authorList>
            <person name="Schachtman D."/>
        </authorList>
    </citation>
    <scope>NUCLEOTIDE SEQUENCE [LARGE SCALE GENOMIC DNA]</scope>
    <source>
        <strain evidence="5 6">3552</strain>
    </source>
</reference>
<dbReference type="GO" id="GO:0016746">
    <property type="term" value="F:acyltransferase activity"/>
    <property type="evidence" value="ECO:0007669"/>
    <property type="project" value="UniProtKB-KW"/>
</dbReference>
<keyword evidence="3" id="KW-0479">Metal-binding</keyword>
<dbReference type="RefSeq" id="WP_354225820.1">
    <property type="nucleotide sequence ID" value="NZ_JBEPSN010000001.1"/>
</dbReference>
<comment type="cofactor">
    <cofactor evidence="1">
        <name>Zn(2+)</name>
        <dbReference type="ChEBI" id="CHEBI:29105"/>
    </cofactor>
</comment>
<proteinExistence type="predicted"/>
<dbReference type="GeneID" id="92751158"/>
<evidence type="ECO:0000256" key="3">
    <source>
        <dbReference type="ARBA" id="ARBA00022723"/>
    </source>
</evidence>
<keyword evidence="6" id="KW-1185">Reference proteome</keyword>
<dbReference type="Gene3D" id="3.20.20.70">
    <property type="entry name" value="Aldolase class I"/>
    <property type="match status" value="1"/>
</dbReference>
<keyword evidence="2 5" id="KW-0808">Transferase</keyword>
<dbReference type="InterPro" id="IPR008567">
    <property type="entry name" value="BKACE"/>
</dbReference>
<dbReference type="PANTHER" id="PTHR37418">
    <property type="entry name" value="3-KETO-5-AMINOHEXANOATE CLEAVAGE ENZYME-RELATED"/>
    <property type="match status" value="1"/>
</dbReference>
<evidence type="ECO:0000313" key="6">
    <source>
        <dbReference type="Proteomes" id="UP001549307"/>
    </source>
</evidence>
<comment type="caution">
    <text evidence="5">The sequence shown here is derived from an EMBL/GenBank/DDBJ whole genome shotgun (WGS) entry which is preliminary data.</text>
</comment>
<dbReference type="Pfam" id="PF05853">
    <property type="entry name" value="BKACE"/>
    <property type="match status" value="1"/>
</dbReference>